<dbReference type="OrthoDB" id="9789181at2"/>
<dbReference type="AlphaFoldDB" id="A0A098LMK3"/>
<dbReference type="Proteomes" id="UP000030185">
    <property type="component" value="Unassembled WGS sequence"/>
</dbReference>
<evidence type="ECO:0000259" key="3">
    <source>
        <dbReference type="PROSITE" id="PS50110"/>
    </source>
</evidence>
<dbReference type="PROSITE" id="PS50110">
    <property type="entry name" value="RESPONSE_REGULATORY"/>
    <property type="match status" value="1"/>
</dbReference>
<evidence type="ECO:0000313" key="4">
    <source>
        <dbReference type="EMBL" id="GAL87657.1"/>
    </source>
</evidence>
<evidence type="ECO:0000313" key="5">
    <source>
        <dbReference type="Proteomes" id="UP000030185"/>
    </source>
</evidence>
<feature type="domain" description="Response regulatory" evidence="3">
    <location>
        <begin position="4"/>
        <end position="120"/>
    </location>
</feature>
<comment type="caution">
    <text evidence="4">The sequence shown here is derived from an EMBL/GenBank/DDBJ whole genome shotgun (WGS) entry which is preliminary data.</text>
</comment>
<dbReference type="InterPro" id="IPR011006">
    <property type="entry name" value="CheY-like_superfamily"/>
</dbReference>
<evidence type="ECO:0000256" key="1">
    <source>
        <dbReference type="ARBA" id="ARBA00022553"/>
    </source>
</evidence>
<dbReference type="InterPro" id="IPR050595">
    <property type="entry name" value="Bact_response_regulator"/>
</dbReference>
<dbReference type="SUPFAM" id="SSF52172">
    <property type="entry name" value="CheY-like"/>
    <property type="match status" value="1"/>
</dbReference>
<dbReference type="GO" id="GO:0000160">
    <property type="term" value="P:phosphorelay signal transduction system"/>
    <property type="evidence" value="ECO:0007669"/>
    <property type="project" value="InterPro"/>
</dbReference>
<name>A0A098LMK3_9BACT</name>
<evidence type="ECO:0000256" key="2">
    <source>
        <dbReference type="PROSITE-ProRule" id="PRU00169"/>
    </source>
</evidence>
<dbReference type="Gene3D" id="3.40.50.2300">
    <property type="match status" value="1"/>
</dbReference>
<dbReference type="EMBL" id="BBLT01000015">
    <property type="protein sequence ID" value="GAL87657.1"/>
    <property type="molecule type" value="Genomic_DNA"/>
</dbReference>
<organism evidence="4 5">
    <name type="scientific">Sporocytophaga myxococcoides</name>
    <dbReference type="NCBI Taxonomy" id="153721"/>
    <lineage>
        <taxon>Bacteria</taxon>
        <taxon>Pseudomonadati</taxon>
        <taxon>Bacteroidota</taxon>
        <taxon>Cytophagia</taxon>
        <taxon>Cytophagales</taxon>
        <taxon>Cytophagaceae</taxon>
        <taxon>Sporocytophaga</taxon>
    </lineage>
</organism>
<keyword evidence="5" id="KW-1185">Reference proteome</keyword>
<keyword evidence="1 2" id="KW-0597">Phosphoprotein</keyword>
<protein>
    <submittedName>
        <fullName evidence="4">Fis family transcriptional regulator</fullName>
    </submittedName>
</protein>
<reference evidence="4 5" key="1">
    <citation type="submission" date="2014-09" db="EMBL/GenBank/DDBJ databases">
        <title>Sporocytophaga myxococcoides PG-01 genome sequencing.</title>
        <authorList>
            <person name="Liu L."/>
            <person name="Gao P.J."/>
            <person name="Chen G.J."/>
            <person name="Wang L.S."/>
        </authorList>
    </citation>
    <scope>NUCLEOTIDE SEQUENCE [LARGE SCALE GENOMIC DNA]</scope>
    <source>
        <strain evidence="4 5">PG-01</strain>
    </source>
</reference>
<dbReference type="eggNOG" id="COG0745">
    <property type="taxonomic scope" value="Bacteria"/>
</dbReference>
<dbReference type="RefSeq" id="WP_045469552.1">
    <property type="nucleotide sequence ID" value="NZ_BBLT01000015.1"/>
</dbReference>
<gene>
    <name evidence="4" type="ORF">MYP_4887</name>
</gene>
<accession>A0A098LMK3</accession>
<dbReference type="PANTHER" id="PTHR44591">
    <property type="entry name" value="STRESS RESPONSE REGULATOR PROTEIN 1"/>
    <property type="match status" value="1"/>
</dbReference>
<proteinExistence type="predicted"/>
<dbReference type="STRING" id="153721.MYP_4887"/>
<dbReference type="Pfam" id="PF00072">
    <property type="entry name" value="Response_reg"/>
    <property type="match status" value="1"/>
</dbReference>
<dbReference type="PANTHER" id="PTHR44591:SF25">
    <property type="entry name" value="CHEMOTAXIS TWO-COMPONENT RESPONSE REGULATOR"/>
    <property type="match status" value="1"/>
</dbReference>
<sequence>MKKTILIADDSESVREVVSFTLINAGYNVLVGVDGEDAMKFLDGKEIHLVITDLHMPKKDGIALIKEIRGKAEYQYVPILFLTTESQAAKKDEAKAAGATGWIVKPFVPEKLISTIEKVIR</sequence>
<dbReference type="InterPro" id="IPR001789">
    <property type="entry name" value="Sig_transdc_resp-reg_receiver"/>
</dbReference>
<feature type="modified residue" description="4-aspartylphosphate" evidence="2">
    <location>
        <position position="53"/>
    </location>
</feature>
<dbReference type="SMART" id="SM00448">
    <property type="entry name" value="REC"/>
    <property type="match status" value="1"/>
</dbReference>